<name>Z9JVL9_9MICO</name>
<evidence type="ECO:0000313" key="4">
    <source>
        <dbReference type="Proteomes" id="UP000023067"/>
    </source>
</evidence>
<dbReference type="PATRIC" id="fig|396014.3.peg.1319"/>
<sequence length="174" mass="18182">MSELSPPPDPGSGNLHPALHARARTGPPPFPRHPTPDFFPTTASNDGRLAWAFGLLSLLAVPLLSLLVPSILMLVVGLAQLGRNAVARRSGLRAALLGGANLLIVVLYLVMLGTLTRVLGGIDAQEQPGVFYGLALPGLVYICVLAPLVNIVLGIVALARPVSRQRAARILAQG</sequence>
<feature type="region of interest" description="Disordered" evidence="1">
    <location>
        <begin position="1"/>
        <end position="34"/>
    </location>
</feature>
<keyword evidence="2" id="KW-1133">Transmembrane helix</keyword>
<evidence type="ECO:0000256" key="2">
    <source>
        <dbReference type="SAM" id="Phobius"/>
    </source>
</evidence>
<proteinExistence type="predicted"/>
<accession>Z9JVL9</accession>
<protein>
    <submittedName>
        <fullName evidence="3">Uncharacterized protein</fullName>
    </submittedName>
</protein>
<keyword evidence="2" id="KW-0472">Membrane</keyword>
<dbReference type="HOGENOM" id="CLU_1537155_0_0_11"/>
<gene>
    <name evidence="3" type="ORF">BF93_14860</name>
</gene>
<dbReference type="STRING" id="396014.BF93_14860"/>
<reference evidence="3 4" key="1">
    <citation type="submission" date="2014-02" db="EMBL/GenBank/DDBJ databases">
        <title>Genome sequence of Brachybacterium phenoliresistens strain W13A50.</title>
        <authorList>
            <person name="Wang X."/>
        </authorList>
    </citation>
    <scope>NUCLEOTIDE SEQUENCE [LARGE SCALE GENOMIC DNA]</scope>
    <source>
        <strain evidence="3 4">W13A50</strain>
    </source>
</reference>
<feature type="transmembrane region" description="Helical" evidence="2">
    <location>
        <begin position="49"/>
        <end position="79"/>
    </location>
</feature>
<organism evidence="3 4">
    <name type="scientific">Brachybacterium phenoliresistens</name>
    <dbReference type="NCBI Taxonomy" id="396014"/>
    <lineage>
        <taxon>Bacteria</taxon>
        <taxon>Bacillati</taxon>
        <taxon>Actinomycetota</taxon>
        <taxon>Actinomycetes</taxon>
        <taxon>Micrococcales</taxon>
        <taxon>Dermabacteraceae</taxon>
        <taxon>Brachybacterium</taxon>
    </lineage>
</organism>
<evidence type="ECO:0000313" key="3">
    <source>
        <dbReference type="EMBL" id="EWS81832.1"/>
    </source>
</evidence>
<feature type="transmembrane region" description="Helical" evidence="2">
    <location>
        <begin position="91"/>
        <end position="111"/>
    </location>
</feature>
<evidence type="ECO:0000256" key="1">
    <source>
        <dbReference type="SAM" id="MobiDB-lite"/>
    </source>
</evidence>
<dbReference type="AlphaFoldDB" id="Z9JVL9"/>
<dbReference type="RefSeq" id="WP_038371542.1">
    <property type="nucleotide sequence ID" value="NZ_KK069991.1"/>
</dbReference>
<keyword evidence="4" id="KW-1185">Reference proteome</keyword>
<feature type="transmembrane region" description="Helical" evidence="2">
    <location>
        <begin position="131"/>
        <end position="159"/>
    </location>
</feature>
<comment type="caution">
    <text evidence="3">The sequence shown here is derived from an EMBL/GenBank/DDBJ whole genome shotgun (WGS) entry which is preliminary data.</text>
</comment>
<keyword evidence="2" id="KW-0812">Transmembrane</keyword>
<dbReference type="EMBL" id="JDYK01000005">
    <property type="protein sequence ID" value="EWS81832.1"/>
    <property type="molecule type" value="Genomic_DNA"/>
</dbReference>
<feature type="compositionally biased region" description="Pro residues" evidence="1">
    <location>
        <begin position="1"/>
        <end position="10"/>
    </location>
</feature>
<dbReference type="Proteomes" id="UP000023067">
    <property type="component" value="Unassembled WGS sequence"/>
</dbReference>